<sequence>MKKYMIKYLSIIGILTIAVLLCRCSDDAYSEKYANPATISEATCEKLMTGVLIQSNTWITPVYGRYFGWGSSYVGKFAQVFGFPNTSGRYEADSYGDPSGHWNDFYKSLTTFRVLEDIYSKLSDADKTDNSVFLWISQIFIYQQLTEILGAWGDLPYTEAGTLYQTGDIKTSIPKFDTQESLYTMMLNDLKTLSDNLANSTLSVNASGKLAAQDYIFHGDVMMWRRFANSLRLRLGMRLSSQGNLVNEGKAAVTEVLGNETKYPLPTDNSNMCAFYSTSGPDLKWTEISVNDPGRIQGYAAHAHISRMVNNQDPRLEVTYELAPQTGTYAGLDPSKPFNALTDEGMLIRSCYSSIDSASFRMNNMLIPGLIFSASEIWFIKAEAYQRNIAPGNAEAAFKTAIDLSVKMYYDINSGATYKLPTPLPSQADISAFANARWAAIGTEYATAEEAIAIQKWIHFGFLQEFEAWSELRRTGLPRLTYATDNGSRCPNVPDRIKYPDNERLYNPNCPRTEDDDWYTVLSWAKTDWYNRVDL</sequence>
<dbReference type="InterPro" id="IPR011990">
    <property type="entry name" value="TPR-like_helical_dom_sf"/>
</dbReference>
<dbReference type="AlphaFoldDB" id="A0A5J4SN85"/>
<dbReference type="SUPFAM" id="SSF48452">
    <property type="entry name" value="TPR-like"/>
    <property type="match status" value="1"/>
</dbReference>
<reference evidence="1" key="1">
    <citation type="submission" date="2019-03" db="EMBL/GenBank/DDBJ databases">
        <title>Single cell metagenomics reveals metabolic interactions within the superorganism composed of flagellate Streblomastix strix and complex community of Bacteroidetes bacteria on its surface.</title>
        <authorList>
            <person name="Treitli S.C."/>
            <person name="Kolisko M."/>
            <person name="Husnik F."/>
            <person name="Keeling P."/>
            <person name="Hampl V."/>
        </authorList>
    </citation>
    <scope>NUCLEOTIDE SEQUENCE</scope>
    <source>
        <strain evidence="1">STM</strain>
    </source>
</reference>
<organism evidence="1">
    <name type="scientific">termite gut metagenome</name>
    <dbReference type="NCBI Taxonomy" id="433724"/>
    <lineage>
        <taxon>unclassified sequences</taxon>
        <taxon>metagenomes</taxon>
        <taxon>organismal metagenomes</taxon>
    </lineage>
</organism>
<evidence type="ECO:0008006" key="2">
    <source>
        <dbReference type="Google" id="ProtNLM"/>
    </source>
</evidence>
<dbReference type="Pfam" id="PF12771">
    <property type="entry name" value="SusD-like_2"/>
    <property type="match status" value="1"/>
</dbReference>
<protein>
    <recommendedName>
        <fullName evidence="2">SusD/RagB family nutrient-binding outer membrane lipoprotein</fullName>
    </recommendedName>
</protein>
<dbReference type="Gene3D" id="1.25.40.390">
    <property type="match status" value="1"/>
</dbReference>
<proteinExistence type="predicted"/>
<dbReference type="InterPro" id="IPR041662">
    <property type="entry name" value="SusD-like_2"/>
</dbReference>
<accession>A0A5J4SN85</accession>
<comment type="caution">
    <text evidence="1">The sequence shown here is derived from an EMBL/GenBank/DDBJ whole genome shotgun (WGS) entry which is preliminary data.</text>
</comment>
<name>A0A5J4SN85_9ZZZZ</name>
<gene>
    <name evidence="1" type="ORF">EZS27_004987</name>
</gene>
<dbReference type="EMBL" id="SNRY01000092">
    <property type="protein sequence ID" value="KAA6347556.1"/>
    <property type="molecule type" value="Genomic_DNA"/>
</dbReference>
<evidence type="ECO:0000313" key="1">
    <source>
        <dbReference type="EMBL" id="KAA6347556.1"/>
    </source>
</evidence>